<keyword evidence="5 14" id="KW-0732">Signal</keyword>
<dbReference type="SUPFAM" id="SSF56112">
    <property type="entry name" value="Protein kinase-like (PK-like)"/>
    <property type="match status" value="1"/>
</dbReference>
<keyword evidence="6" id="KW-0677">Repeat</keyword>
<evidence type="ECO:0000256" key="4">
    <source>
        <dbReference type="ARBA" id="ARBA00022692"/>
    </source>
</evidence>
<reference evidence="16 17" key="2">
    <citation type="journal article" date="2017" name="Genome Biol.">
        <title>New reference genome sequences of hot pepper reveal the massive evolution of plant disease-resistance genes by retroduplication.</title>
        <authorList>
            <person name="Kim S."/>
            <person name="Park J."/>
            <person name="Yeom S.I."/>
            <person name="Kim Y.M."/>
            <person name="Seo E."/>
            <person name="Kim K.T."/>
            <person name="Kim M.S."/>
            <person name="Lee J.M."/>
            <person name="Cheong K."/>
            <person name="Shin H.S."/>
            <person name="Kim S.B."/>
            <person name="Han K."/>
            <person name="Lee J."/>
            <person name="Park M."/>
            <person name="Lee H.A."/>
            <person name="Lee H.Y."/>
            <person name="Lee Y."/>
            <person name="Oh S."/>
            <person name="Lee J.H."/>
            <person name="Choi E."/>
            <person name="Choi E."/>
            <person name="Lee S.E."/>
            <person name="Jeon J."/>
            <person name="Kim H."/>
            <person name="Choi G."/>
            <person name="Song H."/>
            <person name="Lee J."/>
            <person name="Lee S.C."/>
            <person name="Kwon J.K."/>
            <person name="Lee H.Y."/>
            <person name="Koo N."/>
            <person name="Hong Y."/>
            <person name="Kim R.W."/>
            <person name="Kang W.H."/>
            <person name="Huh J.H."/>
            <person name="Kang B.C."/>
            <person name="Yang T.J."/>
            <person name="Lee Y.H."/>
            <person name="Bennetzen J.L."/>
            <person name="Choi D."/>
        </authorList>
    </citation>
    <scope>NUCLEOTIDE SEQUENCE [LARGE SCALE GENOMIC DNA]</scope>
    <source>
        <strain evidence="17">cv. CM334</strain>
    </source>
</reference>
<dbReference type="PANTHER" id="PTHR48003">
    <property type="entry name" value="OS07G0626500 PROTEIN"/>
    <property type="match status" value="1"/>
</dbReference>
<feature type="region of interest" description="Disordered" evidence="12">
    <location>
        <begin position="669"/>
        <end position="695"/>
    </location>
</feature>
<evidence type="ECO:0000256" key="14">
    <source>
        <dbReference type="SAM" id="SignalP"/>
    </source>
</evidence>
<dbReference type="AlphaFoldDB" id="A0A2G2YHA6"/>
<gene>
    <name evidence="16" type="ORF">T459_28448</name>
</gene>
<dbReference type="Gramene" id="PHT68961">
    <property type="protein sequence ID" value="PHT68961"/>
    <property type="gene ID" value="T459_28448"/>
</dbReference>
<keyword evidence="2" id="KW-0597">Phosphoprotein</keyword>
<comment type="caution">
    <text evidence="16">The sequence shown here is derived from an EMBL/GenBank/DDBJ whole genome shotgun (WGS) entry which is preliminary data.</text>
</comment>
<evidence type="ECO:0000256" key="2">
    <source>
        <dbReference type="ARBA" id="ARBA00022553"/>
    </source>
</evidence>
<evidence type="ECO:0000256" key="10">
    <source>
        <dbReference type="ARBA" id="ARBA00023136"/>
    </source>
</evidence>
<dbReference type="InterPro" id="IPR032675">
    <property type="entry name" value="LRR_dom_sf"/>
</dbReference>
<evidence type="ECO:0000256" key="6">
    <source>
        <dbReference type="ARBA" id="ARBA00022737"/>
    </source>
</evidence>
<dbReference type="InterPro" id="IPR001245">
    <property type="entry name" value="Ser-Thr/Tyr_kinase_cat_dom"/>
</dbReference>
<proteinExistence type="predicted"/>
<sequence>MQSVICLVLLFLVELVNGSLDLDALLELKKGLLKDPSGKVLSSWDSKSLGPNGCPQNWYGIGCSDGHITSIELNDVGLVGVLDFAAISGLKMLTNLSIANNQLSGNITEEVGLIMSLEFLDLSQNMFSGSIPSKLTSLKNLVSLNLSLNSLDGTVPADFASLEKLKSIDLHSNAFSSDIMLPLTSLGEVEYVDLSSNKFVGSLDLQVGNSSFVSSIQYLNISHNNLAGELFPRDGMPYFDSLEVFDASNNQLTGTVPSFNFVVSLRILRLGNNQLSGSLPEALIEESSMILSELDLSQNQLAGVLSLSSLLFHESISIMTGPIGSISAVNMKLVNLSYNQLSGPLPLKVGRCAIIDLSNNRLTGNVSRIQGWGNYVEVVVLSSNALTGTLPNQTSQFLRLISLKISNNSLEGVLPTMLGTYLELKTIDLSINQLSGTLLPTLFNSTKLTDINVSFNKFTGTVPIMPFNSENLSLISLDVSHNALSGPVPPGLDKFPDMVILDLSNNEFEGDLPNDLPDKLEFFNVSNNNLSGPVPQNLWRFPDSSFHPGNPLLVLPKHIEAPSEGNSTLSLRSHGSRMKSTIRAALIGGLICSVSIIALLTLIVYRKAHQRDGGKDDMKGTKEKKDQLIRVFISSGFSLSDIECGHDTRDHAAPVSTVQNEPLSSSISVMSSAKLSPSKDQDESKSPNSLRVSSPDKLAGDLHLLDNSLKFTAEELSCAPAEAVGRSCHGTLYKATLCSGEVLAVKWLKEGIVKGKKEFAREAKKLGIIRHPNLVSLQGYYWGPKEHERLLISNYMDATCLALYLLRKVLNGDMDVFHSLMYADADTCKLHPLSLDDRLKISVDVARCLNYLHHESAIPHGNLKSTNVLIDTSNMNALLTDYSLHRLMTSAGTAEQVLNAGALGYRPPEFASTSKPCPSLKSDVYAFGVILLELLTGRSSAEIVPGNSEVLDLTEWARLLAIQNRSIECFDPFLLGKHSNDENMHMILDSMLQVALRCILPADERPDMKLVFEQLCSIAQ</sequence>
<feature type="domain" description="Protein kinase" evidence="15">
    <location>
        <begin position="718"/>
        <end position="1020"/>
    </location>
</feature>
<evidence type="ECO:0000256" key="8">
    <source>
        <dbReference type="ARBA" id="ARBA00022840"/>
    </source>
</evidence>
<dbReference type="GO" id="GO:0005524">
    <property type="term" value="F:ATP binding"/>
    <property type="evidence" value="ECO:0007669"/>
    <property type="project" value="UniProtKB-KW"/>
</dbReference>
<dbReference type="Proteomes" id="UP000222542">
    <property type="component" value="Unassembled WGS sequence"/>
</dbReference>
<evidence type="ECO:0000256" key="11">
    <source>
        <dbReference type="ARBA" id="ARBA00023170"/>
    </source>
</evidence>
<evidence type="ECO:0000256" key="1">
    <source>
        <dbReference type="ARBA" id="ARBA00004167"/>
    </source>
</evidence>
<keyword evidence="10 13" id="KW-0472">Membrane</keyword>
<evidence type="ECO:0000313" key="16">
    <source>
        <dbReference type="EMBL" id="PHT68961.1"/>
    </source>
</evidence>
<dbReference type="Pfam" id="PF07714">
    <property type="entry name" value="PK_Tyr_Ser-Thr"/>
    <property type="match status" value="1"/>
</dbReference>
<dbReference type="InterPro" id="IPR013210">
    <property type="entry name" value="LRR_N_plant-typ"/>
</dbReference>
<dbReference type="EMBL" id="AYRZ02000011">
    <property type="protein sequence ID" value="PHT68961.1"/>
    <property type="molecule type" value="Genomic_DNA"/>
</dbReference>
<comment type="subcellular location">
    <subcellularLocation>
        <location evidence="1">Membrane</location>
        <topology evidence="1">Single-pass membrane protein</topology>
    </subcellularLocation>
</comment>
<reference evidence="16 17" key="1">
    <citation type="journal article" date="2014" name="Nat. Genet.">
        <title>Genome sequence of the hot pepper provides insights into the evolution of pungency in Capsicum species.</title>
        <authorList>
            <person name="Kim S."/>
            <person name="Park M."/>
            <person name="Yeom S.I."/>
            <person name="Kim Y.M."/>
            <person name="Lee J.M."/>
            <person name="Lee H.A."/>
            <person name="Seo E."/>
            <person name="Choi J."/>
            <person name="Cheong K."/>
            <person name="Kim K.T."/>
            <person name="Jung K."/>
            <person name="Lee G.W."/>
            <person name="Oh S.K."/>
            <person name="Bae C."/>
            <person name="Kim S.B."/>
            <person name="Lee H.Y."/>
            <person name="Kim S.Y."/>
            <person name="Kim M.S."/>
            <person name="Kang B.C."/>
            <person name="Jo Y.D."/>
            <person name="Yang H.B."/>
            <person name="Jeong H.J."/>
            <person name="Kang W.H."/>
            <person name="Kwon J.K."/>
            <person name="Shin C."/>
            <person name="Lim J.Y."/>
            <person name="Park J.H."/>
            <person name="Huh J.H."/>
            <person name="Kim J.S."/>
            <person name="Kim B.D."/>
            <person name="Cohen O."/>
            <person name="Paran I."/>
            <person name="Suh M.C."/>
            <person name="Lee S.B."/>
            <person name="Kim Y.K."/>
            <person name="Shin Y."/>
            <person name="Noh S.J."/>
            <person name="Park J."/>
            <person name="Seo Y.S."/>
            <person name="Kwon S.Y."/>
            <person name="Kim H.A."/>
            <person name="Park J.M."/>
            <person name="Kim H.J."/>
            <person name="Choi S.B."/>
            <person name="Bosland P.W."/>
            <person name="Reeves G."/>
            <person name="Jo S.H."/>
            <person name="Lee B.W."/>
            <person name="Cho H.T."/>
            <person name="Choi H.S."/>
            <person name="Lee M.S."/>
            <person name="Yu Y."/>
            <person name="Do Choi Y."/>
            <person name="Park B.S."/>
            <person name="van Deynze A."/>
            <person name="Ashrafi H."/>
            <person name="Hill T."/>
            <person name="Kim W.T."/>
            <person name="Pai H.S."/>
            <person name="Ahn H.K."/>
            <person name="Yeam I."/>
            <person name="Giovannoni J.J."/>
            <person name="Rose J.K."/>
            <person name="Sorensen I."/>
            <person name="Lee S.J."/>
            <person name="Kim R.W."/>
            <person name="Choi I.Y."/>
            <person name="Choi B.S."/>
            <person name="Lim J.S."/>
            <person name="Lee Y.H."/>
            <person name="Choi D."/>
        </authorList>
    </citation>
    <scope>NUCLEOTIDE SEQUENCE [LARGE SCALE GENOMIC DNA]</scope>
    <source>
        <strain evidence="17">cv. CM334</strain>
    </source>
</reference>
<dbReference type="PROSITE" id="PS51450">
    <property type="entry name" value="LRR"/>
    <property type="match status" value="1"/>
</dbReference>
<dbReference type="Pfam" id="PF08263">
    <property type="entry name" value="LRRNT_2"/>
    <property type="match status" value="1"/>
</dbReference>
<feature type="transmembrane region" description="Helical" evidence="13">
    <location>
        <begin position="584"/>
        <end position="605"/>
    </location>
</feature>
<evidence type="ECO:0000256" key="13">
    <source>
        <dbReference type="SAM" id="Phobius"/>
    </source>
</evidence>
<dbReference type="Gene3D" id="1.10.510.10">
    <property type="entry name" value="Transferase(Phosphotransferase) domain 1"/>
    <property type="match status" value="1"/>
</dbReference>
<keyword evidence="11" id="KW-0675">Receptor</keyword>
<dbReference type="Gene3D" id="3.30.200.20">
    <property type="entry name" value="Phosphorylase Kinase, domain 1"/>
    <property type="match status" value="1"/>
</dbReference>
<accession>A0A2G2YHA6</accession>
<dbReference type="SUPFAM" id="SSF52058">
    <property type="entry name" value="L domain-like"/>
    <property type="match status" value="2"/>
</dbReference>
<dbReference type="PROSITE" id="PS50011">
    <property type="entry name" value="PROTEIN_KINASE_DOM"/>
    <property type="match status" value="1"/>
</dbReference>
<feature type="chain" id="PRO_5013854789" description="Protein kinase domain-containing protein" evidence="14">
    <location>
        <begin position="19"/>
        <end position="1020"/>
    </location>
</feature>
<dbReference type="InterPro" id="IPR053059">
    <property type="entry name" value="Inactive_SerThr-Kinase_ABA"/>
</dbReference>
<evidence type="ECO:0000256" key="7">
    <source>
        <dbReference type="ARBA" id="ARBA00022741"/>
    </source>
</evidence>
<protein>
    <recommendedName>
        <fullName evidence="15">Protein kinase domain-containing protein</fullName>
    </recommendedName>
</protein>
<dbReference type="Pfam" id="PF00560">
    <property type="entry name" value="LRR_1"/>
    <property type="match status" value="5"/>
</dbReference>
<dbReference type="InterPro" id="IPR001611">
    <property type="entry name" value="Leu-rich_rpt"/>
</dbReference>
<evidence type="ECO:0000256" key="9">
    <source>
        <dbReference type="ARBA" id="ARBA00022989"/>
    </source>
</evidence>
<dbReference type="GO" id="GO:0004672">
    <property type="term" value="F:protein kinase activity"/>
    <property type="evidence" value="ECO:0000318"/>
    <property type="project" value="GO_Central"/>
</dbReference>
<dbReference type="InterPro" id="IPR000719">
    <property type="entry name" value="Prot_kinase_dom"/>
</dbReference>
<dbReference type="OMA" id="SWGNYVE"/>
<dbReference type="InterPro" id="IPR011009">
    <property type="entry name" value="Kinase-like_dom_sf"/>
</dbReference>
<dbReference type="PANTHER" id="PTHR48003:SF3">
    <property type="entry name" value="LEUCINE-RICH REPEAT PROTEIN KINASE FAMILY PROTEIN"/>
    <property type="match status" value="1"/>
</dbReference>
<dbReference type="FunFam" id="3.80.10.10:FF:000095">
    <property type="entry name" value="LRR receptor-like serine/threonine-protein kinase GSO1"/>
    <property type="match status" value="2"/>
</dbReference>
<keyword evidence="7" id="KW-0547">Nucleotide-binding</keyword>
<feature type="signal peptide" evidence="14">
    <location>
        <begin position="1"/>
        <end position="18"/>
    </location>
</feature>
<keyword evidence="3" id="KW-0433">Leucine-rich repeat</keyword>
<dbReference type="Gene3D" id="3.80.10.10">
    <property type="entry name" value="Ribonuclease Inhibitor"/>
    <property type="match status" value="3"/>
</dbReference>
<dbReference type="FunFam" id="3.30.200.20:FF:000486">
    <property type="entry name" value="Leucine-rich repeat receptor-like protein kinase"/>
    <property type="match status" value="1"/>
</dbReference>
<dbReference type="GO" id="GO:0050832">
    <property type="term" value="P:defense response to fungus"/>
    <property type="evidence" value="ECO:0007669"/>
    <property type="project" value="UniProtKB-ARBA"/>
</dbReference>
<evidence type="ECO:0000256" key="12">
    <source>
        <dbReference type="SAM" id="MobiDB-lite"/>
    </source>
</evidence>
<keyword evidence="9 13" id="KW-1133">Transmembrane helix</keyword>
<evidence type="ECO:0000313" key="17">
    <source>
        <dbReference type="Proteomes" id="UP000222542"/>
    </source>
</evidence>
<dbReference type="GO" id="GO:0005886">
    <property type="term" value="C:plasma membrane"/>
    <property type="evidence" value="ECO:0000318"/>
    <property type="project" value="GO_Central"/>
</dbReference>
<evidence type="ECO:0000259" key="15">
    <source>
        <dbReference type="PROSITE" id="PS50011"/>
    </source>
</evidence>
<organism evidence="16 17">
    <name type="scientific">Capsicum annuum</name>
    <name type="common">Capsicum pepper</name>
    <dbReference type="NCBI Taxonomy" id="4072"/>
    <lineage>
        <taxon>Eukaryota</taxon>
        <taxon>Viridiplantae</taxon>
        <taxon>Streptophyta</taxon>
        <taxon>Embryophyta</taxon>
        <taxon>Tracheophyta</taxon>
        <taxon>Spermatophyta</taxon>
        <taxon>Magnoliopsida</taxon>
        <taxon>eudicotyledons</taxon>
        <taxon>Gunneridae</taxon>
        <taxon>Pentapetalae</taxon>
        <taxon>asterids</taxon>
        <taxon>lamiids</taxon>
        <taxon>Solanales</taxon>
        <taxon>Solanaceae</taxon>
        <taxon>Solanoideae</taxon>
        <taxon>Capsiceae</taxon>
        <taxon>Capsicum</taxon>
    </lineage>
</organism>
<evidence type="ECO:0000256" key="3">
    <source>
        <dbReference type="ARBA" id="ARBA00022614"/>
    </source>
</evidence>
<keyword evidence="8" id="KW-0067">ATP-binding</keyword>
<keyword evidence="17" id="KW-1185">Reference proteome</keyword>
<evidence type="ECO:0000256" key="5">
    <source>
        <dbReference type="ARBA" id="ARBA00022729"/>
    </source>
</evidence>
<name>A0A2G2YHA6_CAPAN</name>
<keyword evidence="4 13" id="KW-0812">Transmembrane</keyword>